<reference evidence="1 2" key="1">
    <citation type="submission" date="2018-09" db="EMBL/GenBank/DDBJ databases">
        <authorList>
            <person name="Grouzdev D.S."/>
            <person name="Krutkina M.S."/>
        </authorList>
    </citation>
    <scope>NUCLEOTIDE SEQUENCE [LARGE SCALE GENOMIC DNA]</scope>
    <source>
        <strain evidence="1 2">RmlP001</strain>
    </source>
</reference>
<dbReference type="EMBL" id="QYBC01000010">
    <property type="protein sequence ID" value="RYB04323.1"/>
    <property type="molecule type" value="Genomic_DNA"/>
</dbReference>
<dbReference type="Proteomes" id="UP000289411">
    <property type="component" value="Unassembled WGS sequence"/>
</dbReference>
<protein>
    <submittedName>
        <fullName evidence="1">Uncharacterized protein</fullName>
    </submittedName>
</protein>
<dbReference type="AlphaFoldDB" id="A0A4Q2RDC3"/>
<dbReference type="RefSeq" id="WP_129219581.1">
    <property type="nucleotide sequence ID" value="NZ_QYBC01000010.1"/>
</dbReference>
<evidence type="ECO:0000313" key="1">
    <source>
        <dbReference type="EMBL" id="RYB04323.1"/>
    </source>
</evidence>
<sequence>MTVYLPSPNVAVARPRPAGDVVRIAAFSCRGLEVLSRRLGFPVAVVAAVPDPERHRERLRDLWYASGAPMGYGDWVLPFDFDNWDYREWSRQVIDPRWFGGGNHPLSTCVMDGDLLLRLPPGIPPRAYSDAFRDRLAPLRFEAVASRPSYVVRMHHARRPVTVASRYARASTEDLTAVEVRDLVHFEPRCLTRIADMALAALRDATVRTGVGAETPGPSDAVAS</sequence>
<comment type="caution">
    <text evidence="1">The sequence shown here is derived from an EMBL/GenBank/DDBJ whole genome shotgun (WGS) entry which is preliminary data.</text>
</comment>
<organism evidence="1 2">
    <name type="scientific">Lichenibacterium ramalinae</name>
    <dbReference type="NCBI Taxonomy" id="2316527"/>
    <lineage>
        <taxon>Bacteria</taxon>
        <taxon>Pseudomonadati</taxon>
        <taxon>Pseudomonadota</taxon>
        <taxon>Alphaproteobacteria</taxon>
        <taxon>Hyphomicrobiales</taxon>
        <taxon>Lichenihabitantaceae</taxon>
        <taxon>Lichenibacterium</taxon>
    </lineage>
</organism>
<name>A0A4Q2RDC3_9HYPH</name>
<reference evidence="1 2" key="2">
    <citation type="submission" date="2019-02" db="EMBL/GenBank/DDBJ databases">
        <title>'Lichenibacterium ramalinii' gen. nov. sp. nov., 'Lichenibacterium minor' gen. nov. sp. nov.</title>
        <authorList>
            <person name="Pankratov T."/>
        </authorList>
    </citation>
    <scope>NUCLEOTIDE SEQUENCE [LARGE SCALE GENOMIC DNA]</scope>
    <source>
        <strain evidence="1 2">RmlP001</strain>
    </source>
</reference>
<gene>
    <name evidence="1" type="ORF">D3272_12745</name>
</gene>
<proteinExistence type="predicted"/>
<evidence type="ECO:0000313" key="2">
    <source>
        <dbReference type="Proteomes" id="UP000289411"/>
    </source>
</evidence>
<accession>A0A4Q2RDC3</accession>
<keyword evidence="2" id="KW-1185">Reference proteome</keyword>